<sequence length="285" mass="30928">MTDKPDIPPQHQDSMPADEYKMHPAPDYTPRHAGTGKLKGKVAFISGGDSGIGRAVSVLFAREGAKLAIAYLEEDRDAEETKRIVEEEEGGEALLIRGDLGKRDHAFSAVAQTVERFGQLDILVNHAALQWEDGDFANEPEERLRRIMETNILAPMFCTQAALPHLKEGGVIINTSSVNAFKGNDTLIAYSTTRGATLTFSRSMAKNLMDRGIRVNAVAPGPIWTPFIPGSMPEEKVEGFGSQAPMERPGQPWEVATAYLFLASSDGSYYTGQTLHPNGGKIVGA</sequence>
<keyword evidence="2" id="KW-0560">Oxidoreductase</keyword>
<evidence type="ECO:0000256" key="2">
    <source>
        <dbReference type="ARBA" id="ARBA00023002"/>
    </source>
</evidence>
<proteinExistence type="inferred from homology"/>
<dbReference type="PRINTS" id="PR00081">
    <property type="entry name" value="GDHRDH"/>
</dbReference>
<dbReference type="SUPFAM" id="SSF51735">
    <property type="entry name" value="NAD(P)-binding Rossmann-fold domains"/>
    <property type="match status" value="1"/>
</dbReference>
<dbReference type="KEGG" id="cid:P73_4368"/>
<evidence type="ECO:0000256" key="3">
    <source>
        <dbReference type="SAM" id="MobiDB-lite"/>
    </source>
</evidence>
<dbReference type="PRINTS" id="PR00080">
    <property type="entry name" value="SDRFAMILY"/>
</dbReference>
<dbReference type="RefSeq" id="WP_043871239.1">
    <property type="nucleotide sequence ID" value="NZ_CP004393.1"/>
</dbReference>
<gene>
    <name evidence="4" type="ORF">P73_4368</name>
</gene>
<accession>A0A0B5E059</accession>
<name>A0A0B5E059_9RHOB</name>
<evidence type="ECO:0000313" key="5">
    <source>
        <dbReference type="Proteomes" id="UP000031521"/>
    </source>
</evidence>
<feature type="region of interest" description="Disordered" evidence="3">
    <location>
        <begin position="1"/>
        <end position="34"/>
    </location>
</feature>
<comment type="similarity">
    <text evidence="1">Belongs to the short-chain dehydrogenases/reductases (SDR) family.</text>
</comment>
<protein>
    <submittedName>
        <fullName evidence="4">Short-chain dehydrogenase/reductase SDR</fullName>
    </submittedName>
</protein>
<keyword evidence="5" id="KW-1185">Reference proteome</keyword>
<dbReference type="InterPro" id="IPR002347">
    <property type="entry name" value="SDR_fam"/>
</dbReference>
<dbReference type="Gene3D" id="3.40.50.720">
    <property type="entry name" value="NAD(P)-binding Rossmann-like Domain"/>
    <property type="match status" value="1"/>
</dbReference>
<dbReference type="PANTHER" id="PTHR48107">
    <property type="entry name" value="NADPH-DEPENDENT ALDEHYDE REDUCTASE-LIKE PROTEIN, CHLOROPLASTIC-RELATED"/>
    <property type="match status" value="1"/>
</dbReference>
<dbReference type="AlphaFoldDB" id="A0A0B5E059"/>
<dbReference type="InterPro" id="IPR036291">
    <property type="entry name" value="NAD(P)-bd_dom_sf"/>
</dbReference>
<dbReference type="OrthoDB" id="198783at2"/>
<dbReference type="Pfam" id="PF13561">
    <property type="entry name" value="adh_short_C2"/>
    <property type="match status" value="1"/>
</dbReference>
<dbReference type="EMBL" id="CP004393">
    <property type="protein sequence ID" value="AJE49083.1"/>
    <property type="molecule type" value="Genomic_DNA"/>
</dbReference>
<dbReference type="STRING" id="1208324.P73_4368"/>
<evidence type="ECO:0000256" key="1">
    <source>
        <dbReference type="ARBA" id="ARBA00006484"/>
    </source>
</evidence>
<reference evidence="4 5" key="1">
    <citation type="journal article" date="2014" name="Int. J. Syst. Evol. Microbiol.">
        <title>Celeribacter indicus sp. nov., a polycyclic aromatic hydrocarbon-degrading bacterium from deep-sea sediment and reclassification of Huaishuia halophila as Celeribacter halophilus comb. nov.</title>
        <authorList>
            <person name="Lai Q."/>
            <person name="Cao J."/>
            <person name="Yuan J."/>
            <person name="Li F."/>
            <person name="Shao Z."/>
        </authorList>
    </citation>
    <scope>NUCLEOTIDE SEQUENCE [LARGE SCALE GENOMIC DNA]</scope>
    <source>
        <strain evidence="4">P73</strain>
    </source>
</reference>
<dbReference type="Proteomes" id="UP000031521">
    <property type="component" value="Chromosome"/>
</dbReference>
<organism evidence="4 5">
    <name type="scientific">Celeribacter indicus</name>
    <dbReference type="NCBI Taxonomy" id="1208324"/>
    <lineage>
        <taxon>Bacteria</taxon>
        <taxon>Pseudomonadati</taxon>
        <taxon>Pseudomonadota</taxon>
        <taxon>Alphaproteobacteria</taxon>
        <taxon>Rhodobacterales</taxon>
        <taxon>Roseobacteraceae</taxon>
        <taxon>Celeribacter</taxon>
    </lineage>
</organism>
<dbReference type="GO" id="GO:0016614">
    <property type="term" value="F:oxidoreductase activity, acting on CH-OH group of donors"/>
    <property type="evidence" value="ECO:0007669"/>
    <property type="project" value="UniProtKB-ARBA"/>
</dbReference>
<dbReference type="PANTHER" id="PTHR48107:SF16">
    <property type="entry name" value="NADPH-DEPENDENT ALDEHYDE REDUCTASE 1, CHLOROPLASTIC"/>
    <property type="match status" value="1"/>
</dbReference>
<dbReference type="FunFam" id="3.40.50.720:FF:000084">
    <property type="entry name" value="Short-chain dehydrogenase reductase"/>
    <property type="match status" value="1"/>
</dbReference>
<evidence type="ECO:0000313" key="4">
    <source>
        <dbReference type="EMBL" id="AJE49083.1"/>
    </source>
</evidence>
<dbReference type="HOGENOM" id="CLU_010194_4_1_5"/>